<dbReference type="InterPro" id="IPR000768">
    <property type="entry name" value="ART"/>
</dbReference>
<comment type="catalytic activity">
    <reaction evidence="8 9">
        <text>L-arginyl-[protein] + NAD(+) = N(omega)-(ADP-D-ribosyl)-L-arginyl-[protein] + nicotinamide + H(+)</text>
        <dbReference type="Rhea" id="RHEA:19149"/>
        <dbReference type="Rhea" id="RHEA-COMP:10532"/>
        <dbReference type="Rhea" id="RHEA-COMP:15087"/>
        <dbReference type="ChEBI" id="CHEBI:15378"/>
        <dbReference type="ChEBI" id="CHEBI:17154"/>
        <dbReference type="ChEBI" id="CHEBI:29965"/>
        <dbReference type="ChEBI" id="CHEBI:57540"/>
        <dbReference type="ChEBI" id="CHEBI:142554"/>
        <dbReference type="EC" id="2.4.2.31"/>
    </reaction>
</comment>
<dbReference type="GO" id="GO:0106274">
    <property type="term" value="F:NAD+-protein-arginine ADP-ribosyltransferase activity"/>
    <property type="evidence" value="ECO:0007669"/>
    <property type="project" value="UniProtKB-EC"/>
</dbReference>
<dbReference type="SUPFAM" id="SSF56399">
    <property type="entry name" value="ADP-ribosylation"/>
    <property type="match status" value="1"/>
</dbReference>
<comment type="subcellular location">
    <subcellularLocation>
        <location evidence="1">Cytoplasm</location>
        <location evidence="1">Cytoskeleton</location>
    </subcellularLocation>
</comment>
<keyword evidence="9" id="KW-0521">NADP</keyword>
<evidence type="ECO:0000313" key="10">
    <source>
        <dbReference type="EMBL" id="CAF1067767.1"/>
    </source>
</evidence>
<dbReference type="EC" id="2.4.2.31" evidence="9"/>
<evidence type="ECO:0000256" key="1">
    <source>
        <dbReference type="ARBA" id="ARBA00004245"/>
    </source>
</evidence>
<dbReference type="PROSITE" id="PS51996">
    <property type="entry name" value="TR_MART"/>
    <property type="match status" value="1"/>
</dbReference>
<dbReference type="PANTHER" id="PTHR24107:SF2">
    <property type="entry name" value="NLR FAMILY CARD DOMAIN CONTAINING 3"/>
    <property type="match status" value="1"/>
</dbReference>
<keyword evidence="4 9" id="KW-0328">Glycosyltransferase</keyword>
<dbReference type="GO" id="GO:0016779">
    <property type="term" value="F:nucleotidyltransferase activity"/>
    <property type="evidence" value="ECO:0007669"/>
    <property type="project" value="UniProtKB-KW"/>
</dbReference>
<dbReference type="Proteomes" id="UP000663882">
    <property type="component" value="Unassembled WGS sequence"/>
</dbReference>
<keyword evidence="5 9" id="KW-0808">Transferase</keyword>
<dbReference type="InterPro" id="IPR052410">
    <property type="entry name" value="DRC5"/>
</dbReference>
<keyword evidence="3" id="KW-0963">Cytoplasm</keyword>
<reference evidence="10" key="1">
    <citation type="submission" date="2021-02" db="EMBL/GenBank/DDBJ databases">
        <authorList>
            <person name="Nowell W R."/>
        </authorList>
    </citation>
    <scope>NUCLEOTIDE SEQUENCE</scope>
</reference>
<evidence type="ECO:0000256" key="3">
    <source>
        <dbReference type="ARBA" id="ARBA00022490"/>
    </source>
</evidence>
<protein>
    <recommendedName>
        <fullName evidence="9">NAD(P)(+)--arginine ADP-ribosyltransferase</fullName>
        <ecNumber evidence="9">2.4.2.31</ecNumber>
    </recommendedName>
    <alternativeName>
        <fullName evidence="9">Mono(ADP-ribosyl)transferase</fullName>
    </alternativeName>
</protein>
<evidence type="ECO:0000256" key="2">
    <source>
        <dbReference type="ARBA" id="ARBA00009558"/>
    </source>
</evidence>
<name>A0A814LMF2_9BILA</name>
<keyword evidence="9" id="KW-0520">NAD</keyword>
<dbReference type="Gene3D" id="3.80.10.10">
    <property type="entry name" value="Ribonuclease Inhibitor"/>
    <property type="match status" value="3"/>
</dbReference>
<dbReference type="InterPro" id="IPR032675">
    <property type="entry name" value="LRR_dom_sf"/>
</dbReference>
<dbReference type="PANTHER" id="PTHR24107">
    <property type="entry name" value="YNEIN REGULATORY COMPLEX SUBUNIT 5"/>
    <property type="match status" value="1"/>
</dbReference>
<dbReference type="Pfam" id="PF13516">
    <property type="entry name" value="LRR_6"/>
    <property type="match status" value="6"/>
</dbReference>
<evidence type="ECO:0000256" key="8">
    <source>
        <dbReference type="ARBA" id="ARBA00047597"/>
    </source>
</evidence>
<keyword evidence="6" id="KW-0548">Nucleotidyltransferase</keyword>
<comment type="caution">
    <text evidence="10">The sequence shown here is derived from an EMBL/GenBank/DDBJ whole genome shotgun (WGS) entry which is preliminary data.</text>
</comment>
<dbReference type="Gene3D" id="3.90.176.10">
    <property type="entry name" value="Toxin ADP-ribosyltransferase, Chain A, domain 1"/>
    <property type="match status" value="1"/>
</dbReference>
<dbReference type="SMART" id="SM00368">
    <property type="entry name" value="LRR_RI"/>
    <property type="match status" value="9"/>
</dbReference>
<comment type="similarity">
    <text evidence="2 9">Belongs to the Arg-specific ADP-ribosyltransferase family.</text>
</comment>
<dbReference type="Pfam" id="PF01129">
    <property type="entry name" value="ART"/>
    <property type="match status" value="1"/>
</dbReference>
<accession>A0A814LMF2</accession>
<dbReference type="EMBL" id="CAJNOO010000947">
    <property type="protein sequence ID" value="CAF1067767.1"/>
    <property type="molecule type" value="Genomic_DNA"/>
</dbReference>
<proteinExistence type="inferred from homology"/>
<dbReference type="GO" id="GO:0005856">
    <property type="term" value="C:cytoskeleton"/>
    <property type="evidence" value="ECO:0007669"/>
    <property type="project" value="UniProtKB-SubCell"/>
</dbReference>
<dbReference type="InterPro" id="IPR001611">
    <property type="entry name" value="Leu-rich_rpt"/>
</dbReference>
<evidence type="ECO:0000256" key="6">
    <source>
        <dbReference type="ARBA" id="ARBA00022695"/>
    </source>
</evidence>
<dbReference type="OrthoDB" id="120976at2759"/>
<evidence type="ECO:0000256" key="4">
    <source>
        <dbReference type="ARBA" id="ARBA00022676"/>
    </source>
</evidence>
<evidence type="ECO:0000256" key="7">
    <source>
        <dbReference type="ARBA" id="ARBA00023212"/>
    </source>
</evidence>
<dbReference type="SUPFAM" id="SSF52047">
    <property type="entry name" value="RNI-like"/>
    <property type="match status" value="1"/>
</dbReference>
<dbReference type="SMART" id="SM00365">
    <property type="entry name" value="LRR_SD22"/>
    <property type="match status" value="6"/>
</dbReference>
<evidence type="ECO:0000256" key="9">
    <source>
        <dbReference type="RuleBase" id="RU361228"/>
    </source>
</evidence>
<dbReference type="AlphaFoldDB" id="A0A814LMF2"/>
<sequence>MSANDIQNTTHRFSDAAGEPCVMLTPIEGFNKKPLVTLEEATEPLKNIVPCISTHAHTAKERAKNPADDLSVDESASIALYTMEWEPHTNSLYYILNSTLRNEDRNKLKPWFLYLKLIITALSRLPSLNLTIYRGVKGIIASEHEKYKVGSELVWWGFSSCSAIRDISENDHFLGQTGARTLFVIDCIKGKNIQKHSYFRKENEILLLPATHVEVISYKQQPNNLYVIHLQEIESSHVLLESVSSEKEIQSLKKTSMWKSMLRVPIISSMLIESSRNINLNECILRCRPGSEAYLNGKRLTKSDVEVVVQELIKEKKCRALFLRESHVTSEGALIISEALRNNNTLEGLFLAHNQLGDDGTKYLAEALDGNKNSTIKQLSLCDNGITDKGIEPLAKMLESNATITHLWLASNKISDEGLKLLSKALINKNKTLQVLSLEWNKFRSDTSVNNLVGLLKNLNDIDIIPPQKKGLFLAHNQLGDDGTKYLAEALDGNKNSTIKQLSLCDNGITDKGIEYLARMLESNAALTHLWLASNKISDQGLELLSEVLINKNNTLQVLSLEWNKFHSATSITNLVGLLKINKSLTTLNLENCRLSASGVEQLKILARRKKNFELLIH</sequence>
<keyword evidence="7" id="KW-0206">Cytoskeleton</keyword>
<organism evidence="10 11">
    <name type="scientific">Rotaria sordida</name>
    <dbReference type="NCBI Taxonomy" id="392033"/>
    <lineage>
        <taxon>Eukaryota</taxon>
        <taxon>Metazoa</taxon>
        <taxon>Spiralia</taxon>
        <taxon>Gnathifera</taxon>
        <taxon>Rotifera</taxon>
        <taxon>Eurotatoria</taxon>
        <taxon>Bdelloidea</taxon>
        <taxon>Philodinida</taxon>
        <taxon>Philodinidae</taxon>
        <taxon>Rotaria</taxon>
    </lineage>
</organism>
<evidence type="ECO:0000256" key="5">
    <source>
        <dbReference type="ARBA" id="ARBA00022679"/>
    </source>
</evidence>
<gene>
    <name evidence="10" type="ORF">RFH988_LOCUS17604</name>
</gene>
<evidence type="ECO:0000313" key="11">
    <source>
        <dbReference type="Proteomes" id="UP000663882"/>
    </source>
</evidence>